<name>C0D4Y8_9FIRM</name>
<reference evidence="1 2" key="1">
    <citation type="submission" date="2009-01" db="EMBL/GenBank/DDBJ databases">
        <authorList>
            <person name="Fulton L."/>
            <person name="Clifton S."/>
            <person name="Fulton B."/>
            <person name="Xu J."/>
            <person name="Minx P."/>
            <person name="Pepin K.H."/>
            <person name="Johnson M."/>
            <person name="Bhonagiri V."/>
            <person name="Nash W.E."/>
            <person name="Mardis E.R."/>
            <person name="Wilson R.K."/>
        </authorList>
    </citation>
    <scope>NUCLEOTIDE SEQUENCE [LARGE SCALE GENOMIC DNA]</scope>
    <source>
        <strain evidence="1 2">DSM 15981</strain>
    </source>
</reference>
<dbReference type="AlphaFoldDB" id="C0D4Y8"/>
<evidence type="ECO:0000313" key="2">
    <source>
        <dbReference type="Proteomes" id="UP000004756"/>
    </source>
</evidence>
<dbReference type="Proteomes" id="UP000004756">
    <property type="component" value="Unassembled WGS sequence"/>
</dbReference>
<comment type="caution">
    <text evidence="1">The sequence shown here is derived from an EMBL/GenBank/DDBJ whole genome shotgun (WGS) entry which is preliminary data.</text>
</comment>
<dbReference type="EMBL" id="ACCJ01000354">
    <property type="protein sequence ID" value="EEG53608.1"/>
    <property type="molecule type" value="Genomic_DNA"/>
</dbReference>
<organism evidence="1 2">
    <name type="scientific">[Clostridium] asparagiforme DSM 15981</name>
    <dbReference type="NCBI Taxonomy" id="518636"/>
    <lineage>
        <taxon>Bacteria</taxon>
        <taxon>Bacillati</taxon>
        <taxon>Bacillota</taxon>
        <taxon>Clostridia</taxon>
        <taxon>Lachnospirales</taxon>
        <taxon>Lachnospiraceae</taxon>
        <taxon>Enterocloster</taxon>
    </lineage>
</organism>
<dbReference type="HOGENOM" id="CLU_3181869_0_0_9"/>
<keyword evidence="2" id="KW-1185">Reference proteome</keyword>
<accession>C0D4Y8</accession>
<proteinExistence type="predicted"/>
<protein>
    <submittedName>
        <fullName evidence="1">Uncharacterized protein</fullName>
    </submittedName>
</protein>
<evidence type="ECO:0000313" key="1">
    <source>
        <dbReference type="EMBL" id="EEG53608.1"/>
    </source>
</evidence>
<sequence length="46" mass="5416">MRLLEIVYHSGGEIARRREIEKQQGYETIFCKPRNISVEAACLFFL</sequence>
<reference evidence="1 2" key="2">
    <citation type="submission" date="2009-02" db="EMBL/GenBank/DDBJ databases">
        <title>Draft genome sequence of Clostridium asparagiforme (DSM 15981).</title>
        <authorList>
            <person name="Sudarsanam P."/>
            <person name="Ley R."/>
            <person name="Guruge J."/>
            <person name="Turnbaugh P.J."/>
            <person name="Mahowald M."/>
            <person name="Liep D."/>
            <person name="Gordon J."/>
        </authorList>
    </citation>
    <scope>NUCLEOTIDE SEQUENCE [LARGE SCALE GENOMIC DNA]</scope>
    <source>
        <strain evidence="1 2">DSM 15981</strain>
    </source>
</reference>
<gene>
    <name evidence="1" type="ORF">CLOSTASPAR_04336</name>
</gene>